<feature type="compositionally biased region" description="Polar residues" evidence="1">
    <location>
        <begin position="146"/>
        <end position="164"/>
    </location>
</feature>
<evidence type="ECO:0000313" key="3">
    <source>
        <dbReference type="Proteomes" id="UP000194236"/>
    </source>
</evidence>
<evidence type="ECO:0000313" key="2">
    <source>
        <dbReference type="EMBL" id="OTF82547.1"/>
    </source>
</evidence>
<comment type="caution">
    <text evidence="2">The sequence shown here is derived from an EMBL/GenBank/DDBJ whole genome shotgun (WGS) entry which is preliminary data.</text>
</comment>
<feature type="compositionally biased region" description="Low complexity" evidence="1">
    <location>
        <begin position="94"/>
        <end position="103"/>
    </location>
</feature>
<sequence length="195" mass="21091">MFGHVPFPLSTFVVVKYQNYDPVYQSLRAAADARKCAQYVTEHYSNYNNGGGGGSGQKSIHHSSASNINNQSGGSGSGNKQYSTHHQQYHHDSSGSGSSGSISNKQIIYGNGICNTGNGKQSQPQQQSQPGSNDSLIIGGGGGGSQPSLIHGQQPQHRQDLSFQQQPQPMAIKITHRNSDSEFHQSTIEYHQQQY</sequence>
<feature type="region of interest" description="Disordered" evidence="1">
    <location>
        <begin position="48"/>
        <end position="164"/>
    </location>
</feature>
<keyword evidence="3" id="KW-1185">Reference proteome</keyword>
<dbReference type="AlphaFoldDB" id="A0A1Y3BR44"/>
<reference evidence="2 3" key="1">
    <citation type="submission" date="2017-03" db="EMBL/GenBank/DDBJ databases">
        <title>Genome Survey of Euroglyphus maynei.</title>
        <authorList>
            <person name="Arlian L.G."/>
            <person name="Morgan M.S."/>
            <person name="Rider S.D."/>
        </authorList>
    </citation>
    <scope>NUCLEOTIDE SEQUENCE [LARGE SCALE GENOMIC DNA]</scope>
    <source>
        <strain evidence="2">Arlian Lab</strain>
        <tissue evidence="2">Whole body</tissue>
    </source>
</reference>
<dbReference type="EMBL" id="MUJZ01007981">
    <property type="protein sequence ID" value="OTF82547.1"/>
    <property type="molecule type" value="Genomic_DNA"/>
</dbReference>
<name>A0A1Y3BR44_EURMA</name>
<feature type="compositionally biased region" description="Low complexity" evidence="1">
    <location>
        <begin position="62"/>
        <end position="72"/>
    </location>
</feature>
<protein>
    <submittedName>
        <fullName evidence="2">Uncharacterized protein</fullName>
    </submittedName>
</protein>
<accession>A0A1Y3BR44</accession>
<proteinExistence type="predicted"/>
<gene>
    <name evidence="2" type="ORF">BLA29_007226</name>
</gene>
<organism evidence="2 3">
    <name type="scientific">Euroglyphus maynei</name>
    <name type="common">Mayne's house dust mite</name>
    <dbReference type="NCBI Taxonomy" id="6958"/>
    <lineage>
        <taxon>Eukaryota</taxon>
        <taxon>Metazoa</taxon>
        <taxon>Ecdysozoa</taxon>
        <taxon>Arthropoda</taxon>
        <taxon>Chelicerata</taxon>
        <taxon>Arachnida</taxon>
        <taxon>Acari</taxon>
        <taxon>Acariformes</taxon>
        <taxon>Sarcoptiformes</taxon>
        <taxon>Astigmata</taxon>
        <taxon>Psoroptidia</taxon>
        <taxon>Analgoidea</taxon>
        <taxon>Pyroglyphidae</taxon>
        <taxon>Pyroglyphinae</taxon>
        <taxon>Euroglyphus</taxon>
    </lineage>
</organism>
<feature type="compositionally biased region" description="Low complexity" evidence="1">
    <location>
        <begin position="121"/>
        <end position="130"/>
    </location>
</feature>
<feature type="non-terminal residue" evidence="2">
    <location>
        <position position="195"/>
    </location>
</feature>
<dbReference type="Proteomes" id="UP000194236">
    <property type="component" value="Unassembled WGS sequence"/>
</dbReference>
<evidence type="ECO:0000256" key="1">
    <source>
        <dbReference type="SAM" id="MobiDB-lite"/>
    </source>
</evidence>